<reference evidence="1 2" key="1">
    <citation type="journal article" date="2019" name="Nat. Plants">
        <title>Genome sequencing of Musa balbisiana reveals subgenome evolution and function divergence in polyploid bananas.</title>
        <authorList>
            <person name="Yao X."/>
        </authorList>
    </citation>
    <scope>NUCLEOTIDE SEQUENCE [LARGE SCALE GENOMIC DNA]</scope>
    <source>
        <strain evidence="2">cv. DH-PKW</strain>
        <tissue evidence="1">Leaves</tissue>
    </source>
</reference>
<evidence type="ECO:0000313" key="2">
    <source>
        <dbReference type="Proteomes" id="UP000317650"/>
    </source>
</evidence>
<sequence length="72" mass="7854">MGDADGAKGWRATEGDCVEDGMRNYNEMPRIRSSGGGVFSLERDGVAVGFFQGVACGRGLRLRLRATTRKMR</sequence>
<proteinExistence type="predicted"/>
<accession>A0A4S8KBH7</accession>
<dbReference type="EMBL" id="PYDT01000001">
    <property type="protein sequence ID" value="THU72470.1"/>
    <property type="molecule type" value="Genomic_DNA"/>
</dbReference>
<keyword evidence="2" id="KW-1185">Reference proteome</keyword>
<dbReference type="AlphaFoldDB" id="A0A4S8KBH7"/>
<comment type="caution">
    <text evidence="1">The sequence shown here is derived from an EMBL/GenBank/DDBJ whole genome shotgun (WGS) entry which is preliminary data.</text>
</comment>
<dbReference type="Proteomes" id="UP000317650">
    <property type="component" value="Chromosome 4"/>
</dbReference>
<gene>
    <name evidence="1" type="ORF">C4D60_Mb04t12470</name>
</gene>
<organism evidence="1 2">
    <name type="scientific">Musa balbisiana</name>
    <name type="common">Banana</name>
    <dbReference type="NCBI Taxonomy" id="52838"/>
    <lineage>
        <taxon>Eukaryota</taxon>
        <taxon>Viridiplantae</taxon>
        <taxon>Streptophyta</taxon>
        <taxon>Embryophyta</taxon>
        <taxon>Tracheophyta</taxon>
        <taxon>Spermatophyta</taxon>
        <taxon>Magnoliopsida</taxon>
        <taxon>Liliopsida</taxon>
        <taxon>Zingiberales</taxon>
        <taxon>Musaceae</taxon>
        <taxon>Musa</taxon>
    </lineage>
</organism>
<protein>
    <submittedName>
        <fullName evidence="1">Uncharacterized protein</fullName>
    </submittedName>
</protein>
<evidence type="ECO:0000313" key="1">
    <source>
        <dbReference type="EMBL" id="THU72470.1"/>
    </source>
</evidence>
<name>A0A4S8KBH7_MUSBA</name>